<feature type="compositionally biased region" description="Basic residues" evidence="3">
    <location>
        <begin position="470"/>
        <end position="479"/>
    </location>
</feature>
<dbReference type="EMBL" id="DF143728">
    <property type="protein sequence ID" value="GAA54110.1"/>
    <property type="molecule type" value="Genomic_DNA"/>
</dbReference>
<dbReference type="SMART" id="SM00147">
    <property type="entry name" value="RasGEF"/>
    <property type="match status" value="1"/>
</dbReference>
<dbReference type="GO" id="GO:0005085">
    <property type="term" value="F:guanyl-nucleotide exchange factor activity"/>
    <property type="evidence" value="ECO:0007669"/>
    <property type="project" value="UniProtKB-KW"/>
</dbReference>
<evidence type="ECO:0000313" key="5">
    <source>
        <dbReference type="EMBL" id="GAA54110.1"/>
    </source>
</evidence>
<dbReference type="Pfam" id="PF00617">
    <property type="entry name" value="RasGEF"/>
    <property type="match status" value="1"/>
</dbReference>
<organism evidence="5 6">
    <name type="scientific">Clonorchis sinensis</name>
    <name type="common">Chinese liver fluke</name>
    <dbReference type="NCBI Taxonomy" id="79923"/>
    <lineage>
        <taxon>Eukaryota</taxon>
        <taxon>Metazoa</taxon>
        <taxon>Spiralia</taxon>
        <taxon>Lophotrochozoa</taxon>
        <taxon>Platyhelminthes</taxon>
        <taxon>Trematoda</taxon>
        <taxon>Digenea</taxon>
        <taxon>Opisthorchiida</taxon>
        <taxon>Opisthorchiata</taxon>
        <taxon>Opisthorchiidae</taxon>
        <taxon>Clonorchis</taxon>
    </lineage>
</organism>
<evidence type="ECO:0000256" key="2">
    <source>
        <dbReference type="PROSITE-ProRule" id="PRU00168"/>
    </source>
</evidence>
<keyword evidence="6" id="KW-1185">Reference proteome</keyword>
<feature type="domain" description="Ras-GEF" evidence="4">
    <location>
        <begin position="140"/>
        <end position="382"/>
    </location>
</feature>
<feature type="compositionally biased region" description="Polar residues" evidence="3">
    <location>
        <begin position="1"/>
        <end position="11"/>
    </location>
</feature>
<sequence>MSGRHSISSVMKNIPGFRGNSSSGEPNLGYVPNPVRGLWQERDSYRPMTQQYDQKLHRNGTSQTPSMRINLGFNDTSSLESIFGQLGLSPPGRAGINLREQSNRSMPRSSEPRIVGVSRKSFDTLDVGKGRCHEQHLKVSPELLAQQITLIEMKFFQAIQPEELTSLKWNGKEKQKHAPNIVASTRWFNQLIFWVQKDILNEETQSKRAEVLSHFIRIAKKLVDMNNYSSGMAIISGLQVQCVHRLSATWAALSSRDRSTFRKLVELFSQDQNYTNLRTAVDNARLPCIPYLGVYLSDLTYIDVAAAAAAQHQNSSTVWSQQVKQDRINNVLRTIANFQQSQYPFPIDEKVIAYLESQRYIEELQRFIEDANYKLSLRLEPPTSGGFSASTETSFALSTRHTASASVLKPVPVQPSTSPIKTTSSNAVLHCNNDEKPQLVKSATSSPNSCKLTRHLVDLFVPPLLPPPPKHPHAHRQPVRAHEAPVPLHPGSNSVPRNPVMPSHRRLGSWTGTMTRTDFDQNGPIPSTHPGNSGVYHLSPRNPGFESLTPNSSCSTSTSRSLLHVEFTLPVQPALCHLLEQTDGQKPLQPLLPSPGAHKSPKILSCSSPTPKLAEPSTGDSSVLLHRSRTAPGSPSEAMAESSPTVLKSNEFATSSLVVNKAAMRRKAVIPEKQGVQIRDCRTKPNRAQTVPRQPLDPCSSSHSLTTVRTPDAINKRETPARKRDQFSRCPDTQAGIPDEDVFPTYATHQISNTPRIRVTDNDSRSDDERIWSNTMPLESDCCPSSTDSWFSTHTPLIRSRYAPFSPPVPSYLTMAALAAVQGSITDDLIRLSMVNACQISSPHKSRRTHHRKISPSPQPPVTDFSSTKTTCWDVQLANGLRVLREGCICFKHSSMSTYRKVKAKNLQECFGKSNTRDALFGSCDALAILDHSDHALNKRAHDQSMSFTGPTFSNSWNSTSSSLVTSTPSPSTLSHSSSDSLTFDALSPPSCPSKSPMSHAHSAVHYTGYSDTNPTSVATPPHNRHHKRVHSTCLGPTWVGESSEREKTVASTTTTISDGFLHRWRYHRVKFRWAVLVVSDNPIQGIPSSLVPRAFLVLFKLRRKHTRLTVPICDDTTTTTTTIQGRQSTARNCTALSSWSSYPYSPDLFSPRRCEVLRVQAAVIDPDATVVPSVLVLDSSQGPKLRPYRLTRYSAFTCDKKQRRFSTTTRWRCVTESTTTPSLISKTRSELMHSLRTLWPFHWSATKCRAKFAEYVGQYTPQCRSGAPVLMRSPTNRDSWDVWYPLLKLFHDPQPQDKPKSEQPPI</sequence>
<protein>
    <submittedName>
        <fullName evidence="5">Ras-specific guanine nucleotide-releasing factor RalGPS1</fullName>
    </submittedName>
</protein>
<feature type="compositionally biased region" description="Polar residues" evidence="3">
    <location>
        <begin position="414"/>
        <end position="427"/>
    </location>
</feature>
<dbReference type="PANTHER" id="PTHR23113">
    <property type="entry name" value="GUANINE NUCLEOTIDE EXCHANGE FACTOR"/>
    <property type="match status" value="1"/>
</dbReference>
<dbReference type="SUPFAM" id="SSF48366">
    <property type="entry name" value="Ras GEF"/>
    <property type="match status" value="1"/>
</dbReference>
<dbReference type="InterPro" id="IPR023578">
    <property type="entry name" value="Ras_GEF_dom_sf"/>
</dbReference>
<feature type="region of interest" description="Disordered" evidence="3">
    <location>
        <begin position="586"/>
        <end position="645"/>
    </location>
</feature>
<feature type="compositionally biased region" description="Basic and acidic residues" evidence="3">
    <location>
        <begin position="714"/>
        <end position="727"/>
    </location>
</feature>
<reference evidence="5" key="1">
    <citation type="journal article" date="2011" name="Genome Biol.">
        <title>The draft genome of the carcinogenic human liver fluke Clonorchis sinensis.</title>
        <authorList>
            <person name="Wang X."/>
            <person name="Chen W."/>
            <person name="Huang Y."/>
            <person name="Sun J."/>
            <person name="Men J."/>
            <person name="Liu H."/>
            <person name="Luo F."/>
            <person name="Guo L."/>
            <person name="Lv X."/>
            <person name="Deng C."/>
            <person name="Zhou C."/>
            <person name="Fan Y."/>
            <person name="Li X."/>
            <person name="Huang L."/>
            <person name="Hu Y."/>
            <person name="Liang C."/>
            <person name="Hu X."/>
            <person name="Xu J."/>
            <person name="Yu X."/>
        </authorList>
    </citation>
    <scope>NUCLEOTIDE SEQUENCE [LARGE SCALE GENOMIC DNA]</scope>
    <source>
        <strain evidence="5">Henan</strain>
    </source>
</reference>
<dbReference type="InterPro" id="IPR008937">
    <property type="entry name" value="Ras-like_GEF"/>
</dbReference>
<gene>
    <name evidence="5" type="ORF">CLF_112192</name>
</gene>
<accession>G7YMC9</accession>
<feature type="region of interest" description="Disordered" evidence="3">
    <location>
        <begin position="466"/>
        <end position="502"/>
    </location>
</feature>
<dbReference type="CDD" id="cd00155">
    <property type="entry name" value="RasGEF"/>
    <property type="match status" value="1"/>
</dbReference>
<feature type="compositionally biased region" description="Polar residues" evidence="3">
    <location>
        <begin position="699"/>
        <end position="709"/>
    </location>
</feature>
<dbReference type="InterPro" id="IPR001895">
    <property type="entry name" value="RASGEF_cat_dom"/>
</dbReference>
<dbReference type="PANTHER" id="PTHR23113:SF368">
    <property type="entry name" value="CELL DIVISION CONTROL PROTEIN 25"/>
    <property type="match status" value="1"/>
</dbReference>
<reference key="2">
    <citation type="submission" date="2011-10" db="EMBL/GenBank/DDBJ databases">
        <title>The genome and transcriptome sequence of Clonorchis sinensis provide insights into the carcinogenic liver fluke.</title>
        <authorList>
            <person name="Wang X."/>
            <person name="Huang Y."/>
            <person name="Chen W."/>
            <person name="Liu H."/>
            <person name="Guo L."/>
            <person name="Chen Y."/>
            <person name="Luo F."/>
            <person name="Zhou W."/>
            <person name="Sun J."/>
            <person name="Mao Q."/>
            <person name="Liang P."/>
            <person name="Zhou C."/>
            <person name="Tian Y."/>
            <person name="Men J."/>
            <person name="Lv X."/>
            <person name="Huang L."/>
            <person name="Zhou J."/>
            <person name="Hu Y."/>
            <person name="Li R."/>
            <person name="Zhang F."/>
            <person name="Lei H."/>
            <person name="Li X."/>
            <person name="Hu X."/>
            <person name="Liang C."/>
            <person name="Xu J."/>
            <person name="Wu Z."/>
            <person name="Yu X."/>
        </authorList>
    </citation>
    <scope>NUCLEOTIDE SEQUENCE</scope>
    <source>
        <strain>Henan</strain>
    </source>
</reference>
<evidence type="ECO:0000313" key="6">
    <source>
        <dbReference type="Proteomes" id="UP000008909"/>
    </source>
</evidence>
<keyword evidence="1 2" id="KW-0344">Guanine-nucleotide releasing factor</keyword>
<feature type="region of interest" description="Disordered" evidence="3">
    <location>
        <begin position="1"/>
        <end position="29"/>
    </location>
</feature>
<feature type="region of interest" description="Disordered" evidence="3">
    <location>
        <begin position="686"/>
        <end position="740"/>
    </location>
</feature>
<evidence type="ECO:0000256" key="1">
    <source>
        <dbReference type="ARBA" id="ARBA00022658"/>
    </source>
</evidence>
<dbReference type="GO" id="GO:0005886">
    <property type="term" value="C:plasma membrane"/>
    <property type="evidence" value="ECO:0007669"/>
    <property type="project" value="TreeGrafter"/>
</dbReference>
<dbReference type="GO" id="GO:0007265">
    <property type="term" value="P:Ras protein signal transduction"/>
    <property type="evidence" value="ECO:0007669"/>
    <property type="project" value="TreeGrafter"/>
</dbReference>
<evidence type="ECO:0000259" key="4">
    <source>
        <dbReference type="PROSITE" id="PS50009"/>
    </source>
</evidence>
<name>G7YMC9_CLOSI</name>
<dbReference type="Gene3D" id="1.10.840.10">
    <property type="entry name" value="Ras guanine-nucleotide exchange factors catalytic domain"/>
    <property type="match status" value="1"/>
</dbReference>
<evidence type="ECO:0000256" key="3">
    <source>
        <dbReference type="SAM" id="MobiDB-lite"/>
    </source>
</evidence>
<dbReference type="InterPro" id="IPR036964">
    <property type="entry name" value="RASGEF_cat_dom_sf"/>
</dbReference>
<dbReference type="PROSITE" id="PS50009">
    <property type="entry name" value="RASGEF_CAT"/>
    <property type="match status" value="1"/>
</dbReference>
<dbReference type="Proteomes" id="UP000008909">
    <property type="component" value="Unassembled WGS sequence"/>
</dbReference>
<proteinExistence type="predicted"/>
<feature type="region of interest" description="Disordered" evidence="3">
    <location>
        <begin position="408"/>
        <end position="429"/>
    </location>
</feature>